<dbReference type="SUPFAM" id="SSF52096">
    <property type="entry name" value="ClpP/crotonase"/>
    <property type="match status" value="1"/>
</dbReference>
<evidence type="ECO:0000256" key="2">
    <source>
        <dbReference type="RuleBase" id="RU003707"/>
    </source>
</evidence>
<dbReference type="PANTHER" id="PTHR42964:SF1">
    <property type="entry name" value="POLYKETIDE BIOSYNTHESIS ENOYL-COA HYDRATASE PKSH-RELATED"/>
    <property type="match status" value="1"/>
</dbReference>
<evidence type="ECO:0000313" key="4">
    <source>
        <dbReference type="Proteomes" id="UP000030021"/>
    </source>
</evidence>
<dbReference type="OrthoDB" id="9795613at2"/>
<dbReference type="InterPro" id="IPR001753">
    <property type="entry name" value="Enoyl-CoA_hydra/iso"/>
</dbReference>
<dbReference type="Gene3D" id="3.90.226.10">
    <property type="entry name" value="2-enoyl-CoA Hydratase, Chain A, domain 1"/>
    <property type="match status" value="1"/>
</dbReference>
<dbReference type="Pfam" id="PF00378">
    <property type="entry name" value="ECH_1"/>
    <property type="match status" value="1"/>
</dbReference>
<dbReference type="EC" id="4.2.1.18" evidence="3"/>
<dbReference type="InterPro" id="IPR014748">
    <property type="entry name" value="Enoyl-CoA_hydra_C"/>
</dbReference>
<dbReference type="CDD" id="cd06558">
    <property type="entry name" value="crotonase-like"/>
    <property type="match status" value="1"/>
</dbReference>
<sequence>MFETIRLETDARGVATLTLAREEKHNAMSAQMIAELHRAAEALGADAGVRVVVLAAQGKTFCAGGDLGWMREQFEAEPDARGREAAKLAQMLHALDTLPKPLIGRVQGNAFGGGIGLMSVCDVAIGADHALMALTETRLGLIPATIGPYVVARMGAARARRVFMSGRRFDAAEAVQLGLLARAVPEGDLDAAVEAEVAPYLECAPGAVGQAKALVRALGPRIDEDTIAMTIAALTTCWEGAEAREGIGAFFERRTPRWQG</sequence>
<name>A0A0A0HPY1_9RHOB</name>
<accession>A0A0A0HPY1</accession>
<reference evidence="3 4" key="1">
    <citation type="submission" date="2013-01" db="EMBL/GenBank/DDBJ databases">
        <authorList>
            <person name="Fiebig A."/>
            <person name="Goeker M."/>
            <person name="Klenk H.-P.P."/>
        </authorList>
    </citation>
    <scope>NUCLEOTIDE SEQUENCE [LARGE SCALE GENOMIC DNA]</scope>
    <source>
        <strain evidence="3 4">DSM 17069</strain>
    </source>
</reference>
<dbReference type="InterPro" id="IPR029045">
    <property type="entry name" value="ClpP/crotonase-like_dom_sf"/>
</dbReference>
<dbReference type="eggNOG" id="COG1024">
    <property type="taxonomic scope" value="Bacteria"/>
</dbReference>
<dbReference type="Gene3D" id="1.10.12.10">
    <property type="entry name" value="Lyase 2-enoyl-coa Hydratase, Chain A, domain 2"/>
    <property type="match status" value="1"/>
</dbReference>
<comment type="similarity">
    <text evidence="1 2">Belongs to the enoyl-CoA hydratase/isomerase family.</text>
</comment>
<keyword evidence="3" id="KW-0456">Lyase</keyword>
<proteinExistence type="inferred from homology"/>
<dbReference type="NCBIfam" id="NF005675">
    <property type="entry name" value="PRK07468.1"/>
    <property type="match status" value="1"/>
</dbReference>
<dbReference type="PANTHER" id="PTHR42964">
    <property type="entry name" value="ENOYL-COA HYDRATASE"/>
    <property type="match status" value="1"/>
</dbReference>
<gene>
    <name evidence="3" type="ORF">rosmuc_01506</name>
</gene>
<dbReference type="InterPro" id="IPR051683">
    <property type="entry name" value="Enoyl-CoA_Hydratase/Isomerase"/>
</dbReference>
<dbReference type="GO" id="GO:0004490">
    <property type="term" value="F:methylglutaconyl-CoA hydratase activity"/>
    <property type="evidence" value="ECO:0007669"/>
    <property type="project" value="UniProtKB-EC"/>
</dbReference>
<dbReference type="AlphaFoldDB" id="A0A0A0HPY1"/>
<organism evidence="3 4">
    <name type="scientific">Roseovarius mucosus DSM 17069</name>
    <dbReference type="NCBI Taxonomy" id="1288298"/>
    <lineage>
        <taxon>Bacteria</taxon>
        <taxon>Pseudomonadati</taxon>
        <taxon>Pseudomonadota</taxon>
        <taxon>Alphaproteobacteria</taxon>
        <taxon>Rhodobacterales</taxon>
        <taxon>Roseobacteraceae</taxon>
        <taxon>Roseovarius</taxon>
    </lineage>
</organism>
<dbReference type="PATRIC" id="fig|1288298.3.peg.1519"/>
<protein>
    <submittedName>
        <fullName evidence="3">Enoyl-CoA hydratase/carnithine racemase</fullName>
        <ecNumber evidence="3">4.2.1.18</ecNumber>
    </submittedName>
</protein>
<dbReference type="Proteomes" id="UP000030021">
    <property type="component" value="Unassembled WGS sequence"/>
</dbReference>
<evidence type="ECO:0000313" key="3">
    <source>
        <dbReference type="EMBL" id="KGM88669.1"/>
    </source>
</evidence>
<dbReference type="EMBL" id="AONH01000007">
    <property type="protein sequence ID" value="KGM88669.1"/>
    <property type="molecule type" value="Genomic_DNA"/>
</dbReference>
<evidence type="ECO:0000256" key="1">
    <source>
        <dbReference type="ARBA" id="ARBA00005254"/>
    </source>
</evidence>
<dbReference type="STRING" id="215743.ROSMUCSMR3_00239"/>
<dbReference type="InterPro" id="IPR018376">
    <property type="entry name" value="Enoyl-CoA_hyd/isom_CS"/>
</dbReference>
<dbReference type="PROSITE" id="PS00166">
    <property type="entry name" value="ENOYL_COA_HYDRATASE"/>
    <property type="match status" value="1"/>
</dbReference>
<comment type="caution">
    <text evidence="3">The sequence shown here is derived from an EMBL/GenBank/DDBJ whole genome shotgun (WGS) entry which is preliminary data.</text>
</comment>
<dbReference type="RefSeq" id="WP_037271592.1">
    <property type="nucleotide sequence ID" value="NZ_KN293978.2"/>
</dbReference>
<dbReference type="HOGENOM" id="CLU_009834_7_3_5"/>